<keyword evidence="16" id="KW-1185">Reference proteome</keyword>
<dbReference type="SMART" id="SM01016">
    <property type="entry name" value="Arg_tRNA_synt_N"/>
    <property type="match status" value="1"/>
</dbReference>
<comment type="subcellular location">
    <subcellularLocation>
        <location evidence="1 10">Cytoplasm</location>
    </subcellularLocation>
</comment>
<evidence type="ECO:0000256" key="3">
    <source>
        <dbReference type="ARBA" id="ARBA00022490"/>
    </source>
</evidence>
<dbReference type="EC" id="6.1.1.19" evidence="10"/>
<dbReference type="InterPro" id="IPR035684">
    <property type="entry name" value="ArgRS_core"/>
</dbReference>
<keyword evidence="4 10" id="KW-0436">Ligase</keyword>
<dbReference type="FunFam" id="3.40.50.620:FF:000116">
    <property type="entry name" value="Arginine--tRNA ligase"/>
    <property type="match status" value="1"/>
</dbReference>
<dbReference type="PANTHER" id="PTHR11956">
    <property type="entry name" value="ARGINYL-TRNA SYNTHETASE"/>
    <property type="match status" value="1"/>
</dbReference>
<evidence type="ECO:0000313" key="15">
    <source>
        <dbReference type="EMBL" id="MBA8793452.1"/>
    </source>
</evidence>
<dbReference type="RefSeq" id="WP_182559075.1">
    <property type="nucleotide sequence ID" value="NZ_JACGWT010000002.1"/>
</dbReference>
<dbReference type="PRINTS" id="PR01038">
    <property type="entry name" value="TRNASYNTHARG"/>
</dbReference>
<dbReference type="EMBL" id="JACGWT010000002">
    <property type="protein sequence ID" value="MBA8793452.1"/>
    <property type="molecule type" value="Genomic_DNA"/>
</dbReference>
<keyword evidence="7 10" id="KW-0648">Protein biosynthesis</keyword>
<comment type="caution">
    <text evidence="15">The sequence shown here is derived from an EMBL/GenBank/DDBJ whole genome shotgun (WGS) entry which is preliminary data.</text>
</comment>
<feature type="domain" description="Arginyl tRNA synthetase N-terminal" evidence="14">
    <location>
        <begin position="2"/>
        <end position="81"/>
    </location>
</feature>
<evidence type="ECO:0000256" key="7">
    <source>
        <dbReference type="ARBA" id="ARBA00022917"/>
    </source>
</evidence>
<dbReference type="InterPro" id="IPR005148">
    <property type="entry name" value="Arg-tRNA-synth_N"/>
</dbReference>
<evidence type="ECO:0000256" key="2">
    <source>
        <dbReference type="ARBA" id="ARBA00005594"/>
    </source>
</evidence>
<dbReference type="PROSITE" id="PS00178">
    <property type="entry name" value="AA_TRNA_LIGASE_I"/>
    <property type="match status" value="1"/>
</dbReference>
<dbReference type="InterPro" id="IPR036695">
    <property type="entry name" value="Arg-tRNA-synth_N_sf"/>
</dbReference>
<dbReference type="SMART" id="SM00836">
    <property type="entry name" value="DALR_1"/>
    <property type="match status" value="1"/>
</dbReference>
<dbReference type="SUPFAM" id="SSF52374">
    <property type="entry name" value="Nucleotidylyl transferase"/>
    <property type="match status" value="1"/>
</dbReference>
<dbReference type="Pfam" id="PF05746">
    <property type="entry name" value="DALR_1"/>
    <property type="match status" value="1"/>
</dbReference>
<dbReference type="Pfam" id="PF00750">
    <property type="entry name" value="tRNA-synt_1d"/>
    <property type="match status" value="1"/>
</dbReference>
<dbReference type="InterPro" id="IPR009080">
    <property type="entry name" value="tRNAsynth_Ia_anticodon-bd"/>
</dbReference>
<dbReference type="GO" id="GO:0005737">
    <property type="term" value="C:cytoplasm"/>
    <property type="evidence" value="ECO:0007669"/>
    <property type="project" value="UniProtKB-SubCell"/>
</dbReference>
<evidence type="ECO:0000256" key="9">
    <source>
        <dbReference type="ARBA" id="ARBA00049339"/>
    </source>
</evidence>
<name>A0A7W3P537_9ACTN</name>
<evidence type="ECO:0000256" key="11">
    <source>
        <dbReference type="RuleBase" id="RU363038"/>
    </source>
</evidence>
<dbReference type="Pfam" id="PF03485">
    <property type="entry name" value="Arg_tRNA_synt_N"/>
    <property type="match status" value="1"/>
</dbReference>
<sequence>MSSLQATLSDRVRAATGVDPELRPATKPQFGHFQSNVALRLAKAEGRPPREVAAGIIDSLDVSDLCEPPELAGPGFINFRLKPSTLADEVTALLADPRTGLVPTSDPKRVVIDYSSPNVAKQMHVGHLRTTIIGDCFYRVLAALGHTVIAQNHIGDWGTQFGKLVELIDEEGLDASQLTLEQADDLYVRSARKFEADPEFADRARARVVALQSGDAHTRAVWSDLMKISAAAFNSTYARMNILLTDDDLAGESTYNDDLPVVAADLEQRGIAVIDAGALCVFVEGFNAPLIIRKRDGGFNYDTTDLAAIRRRVSELHGERLIYVTDARQADHFHEVFAAARTAGYLPDSVSAEHVGYGLVLGTDGRPFKTREGTAASLVSLLDAAEEKAAPPVALAAIKYADLSSGINKDYVFDVDRMVATTGNTGPYLQYAHARMCQVLRKAEADGIPVGDKITELLEPAEQTLALQLSGFGDAVADVAENLQPHRLCAYLYDTAVALAAFYEQCPVLRSEGTVRESRLALCLTARKVLATGLDLLGIPAPDRM</sequence>
<dbReference type="CDD" id="cd07956">
    <property type="entry name" value="Anticodon_Ia_Arg"/>
    <property type="match status" value="1"/>
</dbReference>
<proteinExistence type="inferred from homology"/>
<accession>A0A7W3P537</accession>
<evidence type="ECO:0000256" key="4">
    <source>
        <dbReference type="ARBA" id="ARBA00022598"/>
    </source>
</evidence>
<keyword evidence="3 10" id="KW-0963">Cytoplasm</keyword>
<protein>
    <recommendedName>
        <fullName evidence="10">Arginine--tRNA ligase</fullName>
        <ecNumber evidence="10">6.1.1.19</ecNumber>
    </recommendedName>
    <alternativeName>
        <fullName evidence="10">Arginyl-tRNA synthetase</fullName>
        <shortName evidence="10">ArgRS</shortName>
    </alternativeName>
</protein>
<dbReference type="Gene3D" id="1.10.730.10">
    <property type="entry name" value="Isoleucyl-tRNA Synthetase, Domain 1"/>
    <property type="match status" value="1"/>
</dbReference>
<gene>
    <name evidence="10" type="primary">argS</name>
    <name evidence="15" type="ORF">FHX74_001057</name>
</gene>
<evidence type="ECO:0000259" key="14">
    <source>
        <dbReference type="SMART" id="SM01016"/>
    </source>
</evidence>
<feature type="short sequence motif" description="'HIGH' region" evidence="10">
    <location>
        <begin position="117"/>
        <end position="127"/>
    </location>
</feature>
<comment type="subunit">
    <text evidence="10">Monomer.</text>
</comment>
<keyword evidence="6 10" id="KW-0067">ATP-binding</keyword>
<dbReference type="SUPFAM" id="SSF55190">
    <property type="entry name" value="Arginyl-tRNA synthetase (ArgRS), N-terminal 'additional' domain"/>
    <property type="match status" value="1"/>
</dbReference>
<comment type="catalytic activity">
    <reaction evidence="9 10">
        <text>tRNA(Arg) + L-arginine + ATP = L-arginyl-tRNA(Arg) + AMP + diphosphate</text>
        <dbReference type="Rhea" id="RHEA:20301"/>
        <dbReference type="Rhea" id="RHEA-COMP:9658"/>
        <dbReference type="Rhea" id="RHEA-COMP:9673"/>
        <dbReference type="ChEBI" id="CHEBI:30616"/>
        <dbReference type="ChEBI" id="CHEBI:32682"/>
        <dbReference type="ChEBI" id="CHEBI:33019"/>
        <dbReference type="ChEBI" id="CHEBI:78442"/>
        <dbReference type="ChEBI" id="CHEBI:78513"/>
        <dbReference type="ChEBI" id="CHEBI:456215"/>
        <dbReference type="EC" id="6.1.1.19"/>
    </reaction>
</comment>
<dbReference type="InterPro" id="IPR001278">
    <property type="entry name" value="Arg-tRNA-ligase"/>
</dbReference>
<dbReference type="GO" id="GO:0005524">
    <property type="term" value="F:ATP binding"/>
    <property type="evidence" value="ECO:0007669"/>
    <property type="project" value="UniProtKB-UniRule"/>
</dbReference>
<dbReference type="GO" id="GO:0006420">
    <property type="term" value="P:arginyl-tRNA aminoacylation"/>
    <property type="evidence" value="ECO:0007669"/>
    <property type="project" value="UniProtKB-UniRule"/>
</dbReference>
<dbReference type="GO" id="GO:0004814">
    <property type="term" value="F:arginine-tRNA ligase activity"/>
    <property type="evidence" value="ECO:0007669"/>
    <property type="project" value="UniProtKB-UniRule"/>
</dbReference>
<comment type="similarity">
    <text evidence="2 10 11">Belongs to the class-I aminoacyl-tRNA synthetase family.</text>
</comment>
<dbReference type="PANTHER" id="PTHR11956:SF5">
    <property type="entry name" value="ARGININE--TRNA LIGASE, CYTOPLASMIC"/>
    <property type="match status" value="1"/>
</dbReference>
<evidence type="ECO:0000256" key="5">
    <source>
        <dbReference type="ARBA" id="ARBA00022741"/>
    </source>
</evidence>
<organism evidence="15 16">
    <name type="scientific">Microlunatus kandeliicorticis</name>
    <dbReference type="NCBI Taxonomy" id="1759536"/>
    <lineage>
        <taxon>Bacteria</taxon>
        <taxon>Bacillati</taxon>
        <taxon>Actinomycetota</taxon>
        <taxon>Actinomycetes</taxon>
        <taxon>Propionibacteriales</taxon>
        <taxon>Propionibacteriaceae</taxon>
        <taxon>Microlunatus</taxon>
    </lineage>
</organism>
<evidence type="ECO:0000256" key="8">
    <source>
        <dbReference type="ARBA" id="ARBA00023146"/>
    </source>
</evidence>
<dbReference type="Proteomes" id="UP000523079">
    <property type="component" value="Unassembled WGS sequence"/>
</dbReference>
<dbReference type="FunFam" id="1.10.730.10:FF:000008">
    <property type="entry name" value="Arginine--tRNA ligase"/>
    <property type="match status" value="1"/>
</dbReference>
<keyword evidence="5 10" id="KW-0547">Nucleotide-binding</keyword>
<evidence type="ECO:0000259" key="13">
    <source>
        <dbReference type="SMART" id="SM00836"/>
    </source>
</evidence>
<dbReference type="HAMAP" id="MF_00123">
    <property type="entry name" value="Arg_tRNA_synth"/>
    <property type="match status" value="1"/>
</dbReference>
<dbReference type="Gene3D" id="3.40.50.620">
    <property type="entry name" value="HUPs"/>
    <property type="match status" value="1"/>
</dbReference>
<keyword evidence="8 10" id="KW-0030">Aminoacyl-tRNA synthetase</keyword>
<dbReference type="InterPro" id="IPR014729">
    <property type="entry name" value="Rossmann-like_a/b/a_fold"/>
</dbReference>
<dbReference type="CDD" id="cd00671">
    <property type="entry name" value="ArgRS_core"/>
    <property type="match status" value="1"/>
</dbReference>
<dbReference type="InterPro" id="IPR001412">
    <property type="entry name" value="aa-tRNA-synth_I_CS"/>
</dbReference>
<evidence type="ECO:0000313" key="16">
    <source>
        <dbReference type="Proteomes" id="UP000523079"/>
    </source>
</evidence>
<dbReference type="NCBIfam" id="TIGR00456">
    <property type="entry name" value="argS"/>
    <property type="match status" value="1"/>
</dbReference>
<evidence type="ECO:0000256" key="6">
    <source>
        <dbReference type="ARBA" id="ARBA00022840"/>
    </source>
</evidence>
<feature type="region of interest" description="Disordered" evidence="12">
    <location>
        <begin position="1"/>
        <end position="27"/>
    </location>
</feature>
<dbReference type="InterPro" id="IPR008909">
    <property type="entry name" value="DALR_anticod-bd"/>
</dbReference>
<evidence type="ECO:0000256" key="10">
    <source>
        <dbReference type="HAMAP-Rule" id="MF_00123"/>
    </source>
</evidence>
<feature type="domain" description="DALR anticodon binding" evidence="13">
    <location>
        <begin position="429"/>
        <end position="545"/>
    </location>
</feature>
<dbReference type="Gene3D" id="3.30.1360.70">
    <property type="entry name" value="Arginyl tRNA synthetase N-terminal domain"/>
    <property type="match status" value="1"/>
</dbReference>
<evidence type="ECO:0000256" key="12">
    <source>
        <dbReference type="SAM" id="MobiDB-lite"/>
    </source>
</evidence>
<dbReference type="AlphaFoldDB" id="A0A7W3P537"/>
<evidence type="ECO:0000256" key="1">
    <source>
        <dbReference type="ARBA" id="ARBA00004496"/>
    </source>
</evidence>
<dbReference type="SUPFAM" id="SSF47323">
    <property type="entry name" value="Anticodon-binding domain of a subclass of class I aminoacyl-tRNA synthetases"/>
    <property type="match status" value="1"/>
</dbReference>
<reference evidence="15 16" key="1">
    <citation type="submission" date="2020-07" db="EMBL/GenBank/DDBJ databases">
        <title>Sequencing the genomes of 1000 actinobacteria strains.</title>
        <authorList>
            <person name="Klenk H.-P."/>
        </authorList>
    </citation>
    <scope>NUCLEOTIDE SEQUENCE [LARGE SCALE GENOMIC DNA]</scope>
    <source>
        <strain evidence="15 16">DSM 100723</strain>
    </source>
</reference>